<dbReference type="AlphaFoldDB" id="A0A645JDJ0"/>
<keyword evidence="1" id="KW-0472">Membrane</keyword>
<organism evidence="2">
    <name type="scientific">bioreactor metagenome</name>
    <dbReference type="NCBI Taxonomy" id="1076179"/>
    <lineage>
        <taxon>unclassified sequences</taxon>
        <taxon>metagenomes</taxon>
        <taxon>ecological metagenomes</taxon>
    </lineage>
</organism>
<keyword evidence="1" id="KW-0812">Transmembrane</keyword>
<feature type="transmembrane region" description="Helical" evidence="1">
    <location>
        <begin position="36"/>
        <end position="54"/>
    </location>
</feature>
<gene>
    <name evidence="2" type="ORF">SDC9_208874</name>
</gene>
<keyword evidence="1" id="KW-1133">Transmembrane helix</keyword>
<evidence type="ECO:0000313" key="2">
    <source>
        <dbReference type="EMBL" id="MPN61140.1"/>
    </source>
</evidence>
<name>A0A645JDJ0_9ZZZZ</name>
<protein>
    <recommendedName>
        <fullName evidence="3">ABC3 transporter permease protein domain-containing protein</fullName>
    </recommendedName>
</protein>
<accession>A0A645JDJ0</accession>
<dbReference type="EMBL" id="VSSQ01137340">
    <property type="protein sequence ID" value="MPN61140.1"/>
    <property type="molecule type" value="Genomic_DNA"/>
</dbReference>
<sequence>MMVILFLPSIGIVLLSKLFAKFQVSMPNVDMIERYLFVVPIVALIALAISVKISEKIYQNKEF</sequence>
<reference evidence="2" key="1">
    <citation type="submission" date="2019-08" db="EMBL/GenBank/DDBJ databases">
        <authorList>
            <person name="Kucharzyk K."/>
            <person name="Murdoch R.W."/>
            <person name="Higgins S."/>
            <person name="Loffler F."/>
        </authorList>
    </citation>
    <scope>NUCLEOTIDE SEQUENCE</scope>
</reference>
<comment type="caution">
    <text evidence="2">The sequence shown here is derived from an EMBL/GenBank/DDBJ whole genome shotgun (WGS) entry which is preliminary data.</text>
</comment>
<evidence type="ECO:0008006" key="3">
    <source>
        <dbReference type="Google" id="ProtNLM"/>
    </source>
</evidence>
<evidence type="ECO:0000256" key="1">
    <source>
        <dbReference type="SAM" id="Phobius"/>
    </source>
</evidence>
<proteinExistence type="predicted"/>